<dbReference type="Pfam" id="PF00561">
    <property type="entry name" value="Abhydrolase_1"/>
    <property type="match status" value="1"/>
</dbReference>
<evidence type="ECO:0000256" key="1">
    <source>
        <dbReference type="ARBA" id="ARBA00022801"/>
    </source>
</evidence>
<dbReference type="PRINTS" id="PR00111">
    <property type="entry name" value="ABHYDROLASE"/>
</dbReference>
<keyword evidence="1 3" id="KW-0378">Hydrolase</keyword>
<evidence type="ECO:0000313" key="3">
    <source>
        <dbReference type="EMBL" id="NEV12236.1"/>
    </source>
</evidence>
<accession>A0A6P1C755</accession>
<dbReference type="SUPFAM" id="SSF53474">
    <property type="entry name" value="alpha/beta-Hydrolases"/>
    <property type="match status" value="1"/>
</dbReference>
<dbReference type="EMBL" id="JAADZA010000014">
    <property type="protein sequence ID" value="NEV12236.1"/>
    <property type="molecule type" value="Genomic_DNA"/>
</dbReference>
<dbReference type="InterPro" id="IPR029058">
    <property type="entry name" value="AB_hydrolase_fold"/>
</dbReference>
<comment type="caution">
    <text evidence="3">The sequence shown here is derived from an EMBL/GenBank/DDBJ whole genome shotgun (WGS) entry which is preliminary data.</text>
</comment>
<organism evidence="3 4">
    <name type="scientific">Rhizobium tropici</name>
    <dbReference type="NCBI Taxonomy" id="398"/>
    <lineage>
        <taxon>Bacteria</taxon>
        <taxon>Pseudomonadati</taxon>
        <taxon>Pseudomonadota</taxon>
        <taxon>Alphaproteobacteria</taxon>
        <taxon>Hyphomicrobiales</taxon>
        <taxon>Rhizobiaceae</taxon>
        <taxon>Rhizobium/Agrobacterium group</taxon>
        <taxon>Rhizobium</taxon>
    </lineage>
</organism>
<feature type="domain" description="AB hydrolase-1" evidence="2">
    <location>
        <begin position="21"/>
        <end position="132"/>
    </location>
</feature>
<dbReference type="GO" id="GO:0016787">
    <property type="term" value="F:hydrolase activity"/>
    <property type="evidence" value="ECO:0007669"/>
    <property type="project" value="UniProtKB-KW"/>
</dbReference>
<sequence>MFVEFEDHVLHAETHGNPAKPALILIHSLGTCASVWEKQVQALSADNFIVCPDLRGHGLSEVSRSAVSIQSLADDVHAIVASLNLDSYHVCGISIGGLVAQAFAAGRPDRVKTLTLLDSNLVSLNPPMWRERAKKCREDGLPSIAEAVLSRWTTPGFQQSVGGRALATMLSRTPDEGYAASCEALADADCRAHASALRMPVTIALGEFDEATPRAASEALAAALGGVAVTTIPGAAHIPLFEAAPHVNSLLAAVLADN</sequence>
<evidence type="ECO:0000313" key="4">
    <source>
        <dbReference type="Proteomes" id="UP000471190"/>
    </source>
</evidence>
<name>A0A6P1C755_RHITR</name>
<dbReference type="RefSeq" id="WP_015342624.1">
    <property type="nucleotide sequence ID" value="NZ_JAADZA010000014.1"/>
</dbReference>
<dbReference type="InterPro" id="IPR050266">
    <property type="entry name" value="AB_hydrolase_sf"/>
</dbReference>
<protein>
    <submittedName>
        <fullName evidence="3">Alpha/beta fold hydrolase</fullName>
    </submittedName>
</protein>
<dbReference type="PANTHER" id="PTHR43798:SF31">
    <property type="entry name" value="AB HYDROLASE SUPERFAMILY PROTEIN YCLE"/>
    <property type="match status" value="1"/>
</dbReference>
<evidence type="ECO:0000259" key="2">
    <source>
        <dbReference type="Pfam" id="PF00561"/>
    </source>
</evidence>
<dbReference type="GO" id="GO:0016020">
    <property type="term" value="C:membrane"/>
    <property type="evidence" value="ECO:0007669"/>
    <property type="project" value="TreeGrafter"/>
</dbReference>
<proteinExistence type="predicted"/>
<dbReference type="PANTHER" id="PTHR43798">
    <property type="entry name" value="MONOACYLGLYCEROL LIPASE"/>
    <property type="match status" value="1"/>
</dbReference>
<dbReference type="Gene3D" id="3.40.50.1820">
    <property type="entry name" value="alpha/beta hydrolase"/>
    <property type="match status" value="1"/>
</dbReference>
<dbReference type="AlphaFoldDB" id="A0A6P1C755"/>
<reference evidence="3 4" key="1">
    <citation type="submission" date="2020-02" db="EMBL/GenBank/DDBJ databases">
        <title>Draft genome sequence of Rhizobium tropici.</title>
        <authorList>
            <person name="Khayi S."/>
            <person name="Jemo M."/>
        </authorList>
    </citation>
    <scope>NUCLEOTIDE SEQUENCE [LARGE SCALE GENOMIC DNA]</scope>
    <source>
        <strain evidence="3 4">A12</strain>
    </source>
</reference>
<dbReference type="InterPro" id="IPR000073">
    <property type="entry name" value="AB_hydrolase_1"/>
</dbReference>
<dbReference type="Proteomes" id="UP000471190">
    <property type="component" value="Unassembled WGS sequence"/>
</dbReference>
<gene>
    <name evidence="3" type="ORF">GXW80_14675</name>
</gene>